<dbReference type="SUPFAM" id="SSF52540">
    <property type="entry name" value="P-loop containing nucleoside triphosphate hydrolases"/>
    <property type="match status" value="1"/>
</dbReference>
<evidence type="ECO:0000256" key="3">
    <source>
        <dbReference type="ARBA" id="ARBA00023163"/>
    </source>
</evidence>
<evidence type="ECO:0000259" key="4">
    <source>
        <dbReference type="PROSITE" id="PS50043"/>
    </source>
</evidence>
<dbReference type="GO" id="GO:0006355">
    <property type="term" value="P:regulation of DNA-templated transcription"/>
    <property type="evidence" value="ECO:0007669"/>
    <property type="project" value="InterPro"/>
</dbReference>
<keyword evidence="6" id="KW-1185">Reference proteome</keyword>
<dbReference type="AlphaFoldDB" id="A0A8J3I5G9"/>
<organism evidence="5 6">
    <name type="scientific">Ktedonospora formicarum</name>
    <dbReference type="NCBI Taxonomy" id="2778364"/>
    <lineage>
        <taxon>Bacteria</taxon>
        <taxon>Bacillati</taxon>
        <taxon>Chloroflexota</taxon>
        <taxon>Ktedonobacteria</taxon>
        <taxon>Ktedonobacterales</taxon>
        <taxon>Ktedonobacteraceae</taxon>
        <taxon>Ktedonospora</taxon>
    </lineage>
</organism>
<dbReference type="PANTHER" id="PTHR44688:SF16">
    <property type="entry name" value="DNA-BINDING TRANSCRIPTIONAL ACTIVATOR DEVR_DOSR"/>
    <property type="match status" value="1"/>
</dbReference>
<evidence type="ECO:0000313" key="5">
    <source>
        <dbReference type="EMBL" id="GHO46263.1"/>
    </source>
</evidence>
<name>A0A8J3I5G9_9CHLR</name>
<dbReference type="InterPro" id="IPR036388">
    <property type="entry name" value="WH-like_DNA-bd_sf"/>
</dbReference>
<dbReference type="CDD" id="cd06170">
    <property type="entry name" value="LuxR_C_like"/>
    <property type="match status" value="1"/>
</dbReference>
<protein>
    <submittedName>
        <fullName evidence="5">LuxR family transcriptional regulator</fullName>
    </submittedName>
</protein>
<dbReference type="PANTHER" id="PTHR44688">
    <property type="entry name" value="DNA-BINDING TRANSCRIPTIONAL ACTIVATOR DEVR_DOSR"/>
    <property type="match status" value="1"/>
</dbReference>
<dbReference type="PROSITE" id="PS00622">
    <property type="entry name" value="HTH_LUXR_1"/>
    <property type="match status" value="1"/>
</dbReference>
<accession>A0A8J3I5G9</accession>
<keyword evidence="1" id="KW-0805">Transcription regulation</keyword>
<proteinExistence type="predicted"/>
<keyword evidence="3" id="KW-0804">Transcription</keyword>
<dbReference type="InterPro" id="IPR011990">
    <property type="entry name" value="TPR-like_helical_dom_sf"/>
</dbReference>
<dbReference type="Gene3D" id="1.25.40.10">
    <property type="entry name" value="Tetratricopeptide repeat domain"/>
    <property type="match status" value="1"/>
</dbReference>
<dbReference type="InterPro" id="IPR041617">
    <property type="entry name" value="TPR_MalT"/>
</dbReference>
<dbReference type="Gene3D" id="1.10.10.10">
    <property type="entry name" value="Winged helix-like DNA-binding domain superfamily/Winged helix DNA-binding domain"/>
    <property type="match status" value="1"/>
</dbReference>
<dbReference type="PROSITE" id="PS50043">
    <property type="entry name" value="HTH_LUXR_2"/>
    <property type="match status" value="1"/>
</dbReference>
<feature type="domain" description="HTH luxR-type" evidence="4">
    <location>
        <begin position="957"/>
        <end position="1022"/>
    </location>
</feature>
<dbReference type="InterPro" id="IPR059106">
    <property type="entry name" value="WHD_MalT"/>
</dbReference>
<dbReference type="Pfam" id="PF00196">
    <property type="entry name" value="GerE"/>
    <property type="match status" value="1"/>
</dbReference>
<evidence type="ECO:0000313" key="6">
    <source>
        <dbReference type="Proteomes" id="UP000612362"/>
    </source>
</evidence>
<dbReference type="SMART" id="SM00421">
    <property type="entry name" value="HTH_LUXR"/>
    <property type="match status" value="1"/>
</dbReference>
<dbReference type="EMBL" id="BNJF01000002">
    <property type="protein sequence ID" value="GHO46263.1"/>
    <property type="molecule type" value="Genomic_DNA"/>
</dbReference>
<evidence type="ECO:0000256" key="1">
    <source>
        <dbReference type="ARBA" id="ARBA00023015"/>
    </source>
</evidence>
<comment type="caution">
    <text evidence="5">The sequence shown here is derived from an EMBL/GenBank/DDBJ whole genome shotgun (WGS) entry which is preliminary data.</text>
</comment>
<sequence>MPKLVRYILAWSPEETNYRLIERDAKQKPLLKDNEEAWFAWLHIHTSFAFHGQNGRINVLKEHRPRGEEGYWYAYQRQGKRMLKKYLGHSHNLNIQHLEEVARALTNNSPTASQSPTQSSLDVPLSSPGLLLSTKLQPPQPHSSLIPRKHLLARLNGALERKLTLLSAPAGFGKTTLMGQWLAGLRASQPETASVEVAWLSLDHGDNDPIRFWHYLTAACKPFLEDQGKAVIALLSKTVPFEQTHLEEVQTTFLNSCIRPGLLILEDFHVINEPAIHKSLAFMLEHIPPSLHLIIIARGEPPFPLARLRATADLDELNTTDLRFSPEEIAAFFARTTSFPLSLESLLKLEARLKGWPAGLRLLAFTLQHCSLPQDAEQALAAFTGSQRPVLEYFISEVLNTQSEQLQAYLLATSVLTRLTGSLCDAITGDCDSARLLSTLHQGGFFLERLDESWFRYYTLFAEAMRYEAHRRLEATTLRDLHSRASRWYEQHGMLTESIESALNACDWERAAYLIDLLLESESFNEIHEYHTLHRWLKEMPETLLARHPMLCLNYASSELFVTSNRLTPATMSRIEDLLNMAEYAFEEQKDDQRLGMVFSFRSLVAWRQEDFMGMELYARQALSLLPYKERDWQSLSLSILARKELHFGQLNDARQALHDARALCKDNGNHYFLRATANMLGGICFDQGELHQAREYYNQVLTQARARQDLDDAGYALLGLASLSYEWNDLNTAWQEAEEVLTLGRQLSHEGHIAHAEILLARIQLARGEEEQARQRLTTHLAHMRSNGSPSIYREILFWQARLALAVGDLAAAHLSLDNLNNLTPTSIPARQEQASILCARLLIMSGAPQEALIKLMDLLNPAQEAGRVQRALEIQILIALAHNALKQAHEARQWLRNILPFVRSEGFKRLFLDEGEAVAGVLRSIVAHESEKVLKITIQRLLSYFSSSQGTPKISGSPPLPLSGQESRVLRLLVAGRTNPEIARELVVSVNTVRTQVQSIYRKLDVNNRVSASEAARLHGLI</sequence>
<dbReference type="InterPro" id="IPR000792">
    <property type="entry name" value="Tscrpt_reg_LuxR_C"/>
</dbReference>
<dbReference type="Proteomes" id="UP000612362">
    <property type="component" value="Unassembled WGS sequence"/>
</dbReference>
<dbReference type="RefSeq" id="WP_220195651.1">
    <property type="nucleotide sequence ID" value="NZ_BNJF01000002.1"/>
</dbReference>
<dbReference type="SUPFAM" id="SSF48452">
    <property type="entry name" value="TPR-like"/>
    <property type="match status" value="1"/>
</dbReference>
<gene>
    <name evidence="5" type="ORF">KSX_44260</name>
</gene>
<dbReference type="Pfam" id="PF25873">
    <property type="entry name" value="WHD_MalT"/>
    <property type="match status" value="1"/>
</dbReference>
<reference evidence="5" key="1">
    <citation type="submission" date="2020-10" db="EMBL/GenBank/DDBJ databases">
        <title>Taxonomic study of unclassified bacteria belonging to the class Ktedonobacteria.</title>
        <authorList>
            <person name="Yabe S."/>
            <person name="Wang C.M."/>
            <person name="Zheng Y."/>
            <person name="Sakai Y."/>
            <person name="Cavaletti L."/>
            <person name="Monciardini P."/>
            <person name="Donadio S."/>
        </authorList>
    </citation>
    <scope>NUCLEOTIDE SEQUENCE</scope>
    <source>
        <strain evidence="5">SOSP1-1</strain>
    </source>
</reference>
<dbReference type="PRINTS" id="PR00038">
    <property type="entry name" value="HTHLUXR"/>
</dbReference>
<evidence type="ECO:0000256" key="2">
    <source>
        <dbReference type="ARBA" id="ARBA00023125"/>
    </source>
</evidence>
<keyword evidence="2" id="KW-0238">DNA-binding</keyword>
<dbReference type="Pfam" id="PF17874">
    <property type="entry name" value="TPR_MalT"/>
    <property type="match status" value="1"/>
</dbReference>
<dbReference type="SUPFAM" id="SSF46894">
    <property type="entry name" value="C-terminal effector domain of the bipartite response regulators"/>
    <property type="match status" value="1"/>
</dbReference>
<dbReference type="GO" id="GO:0003677">
    <property type="term" value="F:DNA binding"/>
    <property type="evidence" value="ECO:0007669"/>
    <property type="project" value="UniProtKB-KW"/>
</dbReference>
<dbReference type="InterPro" id="IPR016032">
    <property type="entry name" value="Sig_transdc_resp-reg_C-effctor"/>
</dbReference>
<dbReference type="InterPro" id="IPR027417">
    <property type="entry name" value="P-loop_NTPase"/>
</dbReference>